<comment type="caution">
    <text evidence="3">The sequence shown here is derived from an EMBL/GenBank/DDBJ whole genome shotgun (WGS) entry which is preliminary data.</text>
</comment>
<protein>
    <submittedName>
        <fullName evidence="3">Aldo/keto reductase family protein</fullName>
    </submittedName>
</protein>
<proteinExistence type="predicted"/>
<dbReference type="AlphaFoldDB" id="A0A4R7KTJ2"/>
<evidence type="ECO:0000259" key="2">
    <source>
        <dbReference type="Pfam" id="PF00248"/>
    </source>
</evidence>
<dbReference type="EMBL" id="SOAZ01000002">
    <property type="protein sequence ID" value="TDT63329.1"/>
    <property type="molecule type" value="Genomic_DNA"/>
</dbReference>
<evidence type="ECO:0000313" key="4">
    <source>
        <dbReference type="Proteomes" id="UP000295325"/>
    </source>
</evidence>
<keyword evidence="4" id="KW-1185">Reference proteome</keyword>
<dbReference type="GO" id="GO:0016491">
    <property type="term" value="F:oxidoreductase activity"/>
    <property type="evidence" value="ECO:0007669"/>
    <property type="project" value="UniProtKB-KW"/>
</dbReference>
<dbReference type="PANTHER" id="PTHR43625">
    <property type="entry name" value="AFLATOXIN B1 ALDEHYDE REDUCTASE"/>
    <property type="match status" value="1"/>
</dbReference>
<dbReference type="Proteomes" id="UP000295325">
    <property type="component" value="Unassembled WGS sequence"/>
</dbReference>
<reference evidence="3 4" key="1">
    <citation type="submission" date="2019-03" db="EMBL/GenBank/DDBJ databases">
        <title>Genomic Encyclopedia of Type Strains, Phase IV (KMG-IV): sequencing the most valuable type-strain genomes for metagenomic binning, comparative biology and taxonomic classification.</title>
        <authorList>
            <person name="Goeker M."/>
        </authorList>
    </citation>
    <scope>NUCLEOTIDE SEQUENCE [LARGE SCALE GENOMIC DNA]</scope>
    <source>
        <strain evidence="3 4">DSM 24455</strain>
    </source>
</reference>
<evidence type="ECO:0000313" key="3">
    <source>
        <dbReference type="EMBL" id="TDT63329.1"/>
    </source>
</evidence>
<dbReference type="GO" id="GO:0005737">
    <property type="term" value="C:cytoplasm"/>
    <property type="evidence" value="ECO:0007669"/>
    <property type="project" value="TreeGrafter"/>
</dbReference>
<gene>
    <name evidence="3" type="ORF">EDD71_10289</name>
</gene>
<name>A0A4R7KTJ2_9CLOT</name>
<dbReference type="Pfam" id="PF00248">
    <property type="entry name" value="Aldo_ket_red"/>
    <property type="match status" value="1"/>
</dbReference>
<dbReference type="SUPFAM" id="SSF51430">
    <property type="entry name" value="NAD(P)-linked oxidoreductase"/>
    <property type="match status" value="1"/>
</dbReference>
<organism evidence="3 4">
    <name type="scientific">Fonticella tunisiensis</name>
    <dbReference type="NCBI Taxonomy" id="1096341"/>
    <lineage>
        <taxon>Bacteria</taxon>
        <taxon>Bacillati</taxon>
        <taxon>Bacillota</taxon>
        <taxon>Clostridia</taxon>
        <taxon>Eubacteriales</taxon>
        <taxon>Clostridiaceae</taxon>
        <taxon>Fonticella</taxon>
    </lineage>
</organism>
<dbReference type="InterPro" id="IPR050791">
    <property type="entry name" value="Aldo-Keto_reductase"/>
</dbReference>
<dbReference type="Gene3D" id="3.20.20.100">
    <property type="entry name" value="NADP-dependent oxidoreductase domain"/>
    <property type="match status" value="1"/>
</dbReference>
<dbReference type="PANTHER" id="PTHR43625:SF77">
    <property type="entry name" value="ALDO-KETO REDUCTASE"/>
    <property type="match status" value="1"/>
</dbReference>
<sequence>MVPRFKLENLEANQVLVELIKKVAANKNAPPAQIALAWVLAQKPWIVPIPGTRKLERLEENLGAVDVELTYEELSDLNDALSKIKISGDRYPAGSDYAKRAGR</sequence>
<dbReference type="InterPro" id="IPR036812">
    <property type="entry name" value="NAD(P)_OxRdtase_dom_sf"/>
</dbReference>
<keyword evidence="1" id="KW-0560">Oxidoreductase</keyword>
<accession>A0A4R7KTJ2</accession>
<dbReference type="RefSeq" id="WP_423244795.1">
    <property type="nucleotide sequence ID" value="NZ_SOAZ01000002.1"/>
</dbReference>
<dbReference type="InterPro" id="IPR023210">
    <property type="entry name" value="NADP_OxRdtase_dom"/>
</dbReference>
<evidence type="ECO:0000256" key="1">
    <source>
        <dbReference type="ARBA" id="ARBA00023002"/>
    </source>
</evidence>
<feature type="domain" description="NADP-dependent oxidoreductase" evidence="2">
    <location>
        <begin position="8"/>
        <end position="79"/>
    </location>
</feature>